<feature type="compositionally biased region" description="Polar residues" evidence="5">
    <location>
        <begin position="29"/>
        <end position="38"/>
    </location>
</feature>
<evidence type="ECO:0000313" key="7">
    <source>
        <dbReference type="Proteomes" id="UP000054350"/>
    </source>
</evidence>
<reference evidence="7" key="2">
    <citation type="submission" date="2009-11" db="EMBL/GenBank/DDBJ databases">
        <title>The Genome Sequence of Allomyces macrogynus strain ATCC 38327.</title>
        <authorList>
            <consortium name="The Broad Institute Genome Sequencing Platform"/>
            <person name="Russ C."/>
            <person name="Cuomo C."/>
            <person name="Shea T."/>
            <person name="Young S.K."/>
            <person name="Zeng Q."/>
            <person name="Koehrsen M."/>
            <person name="Haas B."/>
            <person name="Borodovsky M."/>
            <person name="Guigo R."/>
            <person name="Alvarado L."/>
            <person name="Berlin A."/>
            <person name="Borenstein D."/>
            <person name="Chen Z."/>
            <person name="Engels R."/>
            <person name="Freedman E."/>
            <person name="Gellesch M."/>
            <person name="Goldberg J."/>
            <person name="Griggs A."/>
            <person name="Gujja S."/>
            <person name="Heiman D."/>
            <person name="Hepburn T."/>
            <person name="Howarth C."/>
            <person name="Jen D."/>
            <person name="Larson L."/>
            <person name="Lewis B."/>
            <person name="Mehta T."/>
            <person name="Park D."/>
            <person name="Pearson M."/>
            <person name="Roberts A."/>
            <person name="Saif S."/>
            <person name="Shenoy N."/>
            <person name="Sisk P."/>
            <person name="Stolte C."/>
            <person name="Sykes S."/>
            <person name="Walk T."/>
            <person name="White J."/>
            <person name="Yandava C."/>
            <person name="Burger G."/>
            <person name="Gray M.W."/>
            <person name="Holland P.W.H."/>
            <person name="King N."/>
            <person name="Lang F.B.F."/>
            <person name="Roger A.J."/>
            <person name="Ruiz-Trillo I."/>
            <person name="Lander E."/>
            <person name="Nusbaum C."/>
        </authorList>
    </citation>
    <scope>NUCLEOTIDE SEQUENCE [LARGE SCALE GENOMIC DNA]</scope>
    <source>
        <strain evidence="7">ATCC 38327</strain>
    </source>
</reference>
<dbReference type="Pfam" id="PF12796">
    <property type="entry name" value="Ank_2"/>
    <property type="match status" value="1"/>
</dbReference>
<feature type="repeat" description="ANK" evidence="3">
    <location>
        <begin position="244"/>
        <end position="276"/>
    </location>
</feature>
<dbReference type="PROSITE" id="PS50297">
    <property type="entry name" value="ANK_REP_REGION"/>
    <property type="match status" value="1"/>
</dbReference>
<feature type="region of interest" description="Disordered" evidence="5">
    <location>
        <begin position="338"/>
        <end position="406"/>
    </location>
</feature>
<dbReference type="GO" id="GO:0085020">
    <property type="term" value="P:protein K6-linked ubiquitination"/>
    <property type="evidence" value="ECO:0007669"/>
    <property type="project" value="TreeGrafter"/>
</dbReference>
<evidence type="ECO:0000256" key="4">
    <source>
        <dbReference type="SAM" id="Coils"/>
    </source>
</evidence>
<dbReference type="EMBL" id="GG745335">
    <property type="protein sequence ID" value="KNE59891.1"/>
    <property type="molecule type" value="Genomic_DNA"/>
</dbReference>
<dbReference type="AlphaFoldDB" id="A0A0L0SBN2"/>
<dbReference type="Proteomes" id="UP000054350">
    <property type="component" value="Unassembled WGS sequence"/>
</dbReference>
<feature type="compositionally biased region" description="Low complexity" evidence="5">
    <location>
        <begin position="863"/>
        <end position="878"/>
    </location>
</feature>
<keyword evidence="4" id="KW-0175">Coiled coil</keyword>
<organism evidence="6 7">
    <name type="scientific">Allomyces macrogynus (strain ATCC 38327)</name>
    <name type="common">Allomyces javanicus var. macrogynus</name>
    <dbReference type="NCBI Taxonomy" id="578462"/>
    <lineage>
        <taxon>Eukaryota</taxon>
        <taxon>Fungi</taxon>
        <taxon>Fungi incertae sedis</taxon>
        <taxon>Blastocladiomycota</taxon>
        <taxon>Blastocladiomycetes</taxon>
        <taxon>Blastocladiales</taxon>
        <taxon>Blastocladiaceae</taxon>
        <taxon>Allomyces</taxon>
    </lineage>
</organism>
<feature type="compositionally biased region" description="Low complexity" evidence="5">
    <location>
        <begin position="56"/>
        <end position="91"/>
    </location>
</feature>
<dbReference type="eggNOG" id="KOG0502">
    <property type="taxonomic scope" value="Eukaryota"/>
</dbReference>
<dbReference type="VEuPathDB" id="FungiDB:AMAG_05341"/>
<reference evidence="6 7" key="1">
    <citation type="submission" date="2009-11" db="EMBL/GenBank/DDBJ databases">
        <title>Annotation of Allomyces macrogynus ATCC 38327.</title>
        <authorList>
            <consortium name="The Broad Institute Genome Sequencing Platform"/>
            <person name="Russ C."/>
            <person name="Cuomo C."/>
            <person name="Burger G."/>
            <person name="Gray M.W."/>
            <person name="Holland P.W.H."/>
            <person name="King N."/>
            <person name="Lang F.B.F."/>
            <person name="Roger A.J."/>
            <person name="Ruiz-Trillo I."/>
            <person name="Young S.K."/>
            <person name="Zeng Q."/>
            <person name="Gargeya S."/>
            <person name="Fitzgerald M."/>
            <person name="Haas B."/>
            <person name="Abouelleil A."/>
            <person name="Alvarado L."/>
            <person name="Arachchi H.M."/>
            <person name="Berlin A."/>
            <person name="Chapman S.B."/>
            <person name="Gearin G."/>
            <person name="Goldberg J."/>
            <person name="Griggs A."/>
            <person name="Gujja S."/>
            <person name="Hansen M."/>
            <person name="Heiman D."/>
            <person name="Howarth C."/>
            <person name="Larimer J."/>
            <person name="Lui A."/>
            <person name="MacDonald P.J.P."/>
            <person name="McCowen C."/>
            <person name="Montmayeur A."/>
            <person name="Murphy C."/>
            <person name="Neiman D."/>
            <person name="Pearson M."/>
            <person name="Priest M."/>
            <person name="Roberts A."/>
            <person name="Saif S."/>
            <person name="Shea T."/>
            <person name="Sisk P."/>
            <person name="Stolte C."/>
            <person name="Sykes S."/>
            <person name="Wortman J."/>
            <person name="Nusbaum C."/>
            <person name="Birren B."/>
        </authorList>
    </citation>
    <scope>NUCLEOTIDE SEQUENCE [LARGE SCALE GENOMIC DNA]</scope>
    <source>
        <strain evidence="6 7">ATCC 38327</strain>
    </source>
</reference>
<feature type="repeat" description="ANK" evidence="3">
    <location>
        <begin position="277"/>
        <end position="309"/>
    </location>
</feature>
<feature type="compositionally biased region" description="Polar residues" evidence="5">
    <location>
        <begin position="906"/>
        <end position="916"/>
    </location>
</feature>
<sequence length="1181" mass="122789">MPHRAANSATGHGSSLPHPAVAAAPAPATQNQPYQMHQQHAAHLHSRPRSTHDHASSPAHAPASAAAAPPSASLASPSASAAAVPPAPVSSDPVALARLDADLATLVDQADRDPRGPAGRRLRAHLSWAVTLTPSPFGTPVPQVRALTYETTPLHLAVLAGCVRAVKRIVDRFRADGTVADVDAADSLGRTPLLACIFGVDALDITPENLPWVSHVHPHHAAILDVLVANVPAAVFGQGHPCIHHISPLILASYLGKDKYVTRMLEAGADVDAVDSHNGTALMYAARDNHVETVKKLLDYGASVTHRDDNGWTALDYGMRYDEVRTLLQETLKLDAEAAAAPNASNRAHEPPRDYDNPPPSSSLTPLRTLAQSMSLDPGGVSSASVAPPVPHAHPPPASAPAANGHSAAAATAAATAAALSAEDRVQHMYHEYCKVVEYANRIRGFEAFWMDRWYELVCRTIQFLDSGAQVAAHRRSSVTGDADAAQLELAIVEENLLEIDRDAREAQITVQTLKDHYDRVRLGPVQWAAAAAAAAESDLDSPVPGAANVGTGGRAGTAGMGRASYLAKMDDLSVQLQAQGSELSRLVSDRMTEEIRKQQFLVDKRAAAAAEVSQAAAAAARMAAYEAVDELKAQIAANEQLIKHLETTRHEEVAQAAHQLKLVLALLPPAPGSAGAGSRPTSMVEPDVGALLRGFDASGGTGTLPATSPVGGGAGRSQVNTSASTMTTATTAALLPILDEVQARCMAVEAEVRRLREQNMHLLREVDQKDGTIRLFEHQVTWLKLNHETITTQQLPMSVTSTTGGAGGTTPASTSATGTLPTPPTPAGMSTGFETSSAPSSTQGTIPPVDNEPQHFAHQRRTTGASAASSATARAGTPVYPSLVRHRVRPNLNGRAPAPPVRGQYSATVASTPHSSLDDTDDDMAGTSSGGGARARPSDDDEDYDDEVVVSHEEEYDVDDDLSESDGPVLAPAAASEGVHYGPRASQQQPPLRYNFPPPPPGSAPPIVSGGALPTARPIEYAPYVYGAPPPRPGSAAPALASVVGPPGGNGSGVSLARNRSQTASGVGAYAVATAAMGGHTPDITSSSASVASFAVGGNVQGVTTFPHGVRRPSEPAMTTVTQPRPPLRSALRHGGANAAVAGPSSDVGESGSGGGGRKFGFFSTLSKKVRKIRSMGELR</sequence>
<feature type="region of interest" description="Disordered" evidence="5">
    <location>
        <begin position="1"/>
        <end position="91"/>
    </location>
</feature>
<feature type="region of interest" description="Disordered" evidence="5">
    <location>
        <begin position="975"/>
        <end position="994"/>
    </location>
</feature>
<evidence type="ECO:0000313" key="6">
    <source>
        <dbReference type="EMBL" id="KNE59891.1"/>
    </source>
</evidence>
<feature type="region of interest" description="Disordered" evidence="5">
    <location>
        <begin position="702"/>
        <end position="724"/>
    </location>
</feature>
<evidence type="ECO:0000256" key="1">
    <source>
        <dbReference type="ARBA" id="ARBA00022737"/>
    </source>
</evidence>
<gene>
    <name evidence="6" type="ORF">AMAG_05341</name>
</gene>
<dbReference type="PANTHER" id="PTHR24171:SF8">
    <property type="entry name" value="BRCA1-ASSOCIATED RING DOMAIN PROTEIN 1"/>
    <property type="match status" value="1"/>
</dbReference>
<feature type="region of interest" description="Disordered" evidence="5">
    <location>
        <begin position="799"/>
        <end position="947"/>
    </location>
</feature>
<dbReference type="GO" id="GO:0004842">
    <property type="term" value="F:ubiquitin-protein transferase activity"/>
    <property type="evidence" value="ECO:0007669"/>
    <property type="project" value="TreeGrafter"/>
</dbReference>
<keyword evidence="2 3" id="KW-0040">ANK repeat</keyword>
<dbReference type="Gene3D" id="1.25.40.20">
    <property type="entry name" value="Ankyrin repeat-containing domain"/>
    <property type="match status" value="1"/>
</dbReference>
<dbReference type="SUPFAM" id="SSF48403">
    <property type="entry name" value="Ankyrin repeat"/>
    <property type="match status" value="1"/>
</dbReference>
<name>A0A0L0SBN2_ALLM3</name>
<accession>A0A0L0SBN2</accession>
<keyword evidence="7" id="KW-1185">Reference proteome</keyword>
<dbReference type="PROSITE" id="PS50088">
    <property type="entry name" value="ANK_REPEAT"/>
    <property type="match status" value="2"/>
</dbReference>
<evidence type="ECO:0000256" key="3">
    <source>
        <dbReference type="PROSITE-ProRule" id="PRU00023"/>
    </source>
</evidence>
<feature type="compositionally biased region" description="Low complexity" evidence="5">
    <location>
        <begin position="17"/>
        <end position="28"/>
    </location>
</feature>
<proteinExistence type="predicted"/>
<dbReference type="InterPro" id="IPR002110">
    <property type="entry name" value="Ankyrin_rpt"/>
</dbReference>
<evidence type="ECO:0000256" key="2">
    <source>
        <dbReference type="ARBA" id="ARBA00023043"/>
    </source>
</evidence>
<dbReference type="STRING" id="578462.A0A0L0SBN2"/>
<feature type="compositionally biased region" description="Low complexity" evidence="5">
    <location>
        <begin position="810"/>
        <end position="821"/>
    </location>
</feature>
<dbReference type="OrthoDB" id="539213at2759"/>
<dbReference type="SMART" id="SM00248">
    <property type="entry name" value="ANK"/>
    <property type="match status" value="3"/>
</dbReference>
<feature type="compositionally biased region" description="Basic and acidic residues" evidence="5">
    <location>
        <begin position="347"/>
        <end position="356"/>
    </location>
</feature>
<feature type="compositionally biased region" description="Polar residues" evidence="5">
    <location>
        <begin position="833"/>
        <end position="846"/>
    </location>
</feature>
<feature type="compositionally biased region" description="Basic residues" evidence="5">
    <location>
        <begin position="40"/>
        <end position="49"/>
    </location>
</feature>
<dbReference type="InterPro" id="IPR036770">
    <property type="entry name" value="Ankyrin_rpt-contain_sf"/>
</dbReference>
<feature type="compositionally biased region" description="Low complexity" evidence="5">
    <location>
        <begin position="378"/>
        <end position="387"/>
    </location>
</feature>
<protein>
    <submittedName>
        <fullName evidence="6">Uncharacterized protein</fullName>
    </submittedName>
</protein>
<feature type="compositionally biased region" description="Pro residues" evidence="5">
    <location>
        <begin position="388"/>
        <end position="399"/>
    </location>
</feature>
<keyword evidence="1" id="KW-0677">Repeat</keyword>
<feature type="coiled-coil region" evidence="4">
    <location>
        <begin position="739"/>
        <end position="766"/>
    </location>
</feature>
<feature type="region of interest" description="Disordered" evidence="5">
    <location>
        <begin position="1106"/>
        <end position="1162"/>
    </location>
</feature>
<evidence type="ECO:0000256" key="5">
    <source>
        <dbReference type="SAM" id="MobiDB-lite"/>
    </source>
</evidence>
<dbReference type="PANTHER" id="PTHR24171">
    <property type="entry name" value="ANKYRIN REPEAT DOMAIN-CONTAINING PROTEIN 39-RELATED"/>
    <property type="match status" value="1"/>
</dbReference>